<keyword evidence="2" id="KW-0012">Acyltransferase</keyword>
<feature type="domain" description="N-acetyltransferase" evidence="1">
    <location>
        <begin position="9"/>
        <end position="159"/>
    </location>
</feature>
<sequence length="171" mass="19552">MPAIPDTTVELIEAGPEHAALIANLYQFYAYESSDWEQEDVEVDGRFYIHEEHLARYWEDPQWSANLLLVDGYIAGFLLIEGSELPGIDALELADLFILKRYRRKGIGRAIATQVLSSGEANWLVRFYDQDEVSQAFWRTVLDNLPRPVQAIELDDEPNLLSFLVTRAALH</sequence>
<dbReference type="CDD" id="cd04301">
    <property type="entry name" value="NAT_SF"/>
    <property type="match status" value="1"/>
</dbReference>
<dbReference type="InterPro" id="IPR016181">
    <property type="entry name" value="Acyl_CoA_acyltransferase"/>
</dbReference>
<keyword evidence="2" id="KW-0808">Transferase</keyword>
<dbReference type="EC" id="2.3.1.-" evidence="2"/>
<name>A0A1H2IQC0_9PSED</name>
<evidence type="ECO:0000313" key="4">
    <source>
        <dbReference type="Proteomes" id="UP000546584"/>
    </source>
</evidence>
<evidence type="ECO:0000313" key="3">
    <source>
        <dbReference type="EMBL" id="NWD45059.1"/>
    </source>
</evidence>
<evidence type="ECO:0000313" key="2">
    <source>
        <dbReference type="EMBL" id="MDR0192512.1"/>
    </source>
</evidence>
<reference evidence="2 5" key="2">
    <citation type="journal article" date="2023" name="Microbiol. Resour. Announc.">
        <title>Whole-genome sequence of Pseudomonas yamanorum OLsAu1 isolated from the edible ectomycorrhizal mushroom Lactarius sp. section Deliciosi.</title>
        <authorList>
            <person name="Ramirez-Mendoza R."/>
            <person name="Angeles-Argaiz R.E."/>
            <person name="Hernandez-Oaxaca D."/>
            <person name="Aguirre-Beltran L."/>
            <person name="Almaraz-Suarez J."/>
            <person name="Perez-Moreno J."/>
        </authorList>
    </citation>
    <scope>NUCLEOTIDE SEQUENCE [LARGE SCALE GENOMIC DNA]</scope>
    <source>
        <strain evidence="2 5">OLsAu1</strain>
    </source>
</reference>
<dbReference type="RefSeq" id="WP_081253123.1">
    <property type="nucleotide sequence ID" value="NZ_CP012400.2"/>
</dbReference>
<reference evidence="3 4" key="1">
    <citation type="submission" date="2020-04" db="EMBL/GenBank/DDBJ databases">
        <title>Molecular characterization of pseudomonads from Agaricus bisporus reveal novel blotch 2 pathogens in Western Europe.</title>
        <authorList>
            <person name="Taparia T."/>
            <person name="Krijger M."/>
            <person name="Haynes E."/>
            <person name="Elpinstone J.G."/>
            <person name="Noble R."/>
            <person name="Van Der Wolf J."/>
        </authorList>
    </citation>
    <scope>NUCLEOTIDE SEQUENCE [LARGE SCALE GENOMIC DNA]</scope>
    <source>
        <strain evidence="3 4">IPO3753</strain>
    </source>
</reference>
<dbReference type="GO" id="GO:0016747">
    <property type="term" value="F:acyltransferase activity, transferring groups other than amino-acyl groups"/>
    <property type="evidence" value="ECO:0007669"/>
    <property type="project" value="InterPro"/>
</dbReference>
<keyword evidence="5" id="KW-1185">Reference proteome</keyword>
<dbReference type="SUPFAM" id="SSF55729">
    <property type="entry name" value="Acyl-CoA N-acyltransferases (Nat)"/>
    <property type="match status" value="1"/>
</dbReference>
<gene>
    <name evidence="3" type="ORF">HX826_24585</name>
    <name evidence="2" type="ORF">RCO22_26525</name>
</gene>
<evidence type="ECO:0000313" key="5">
    <source>
        <dbReference type="Proteomes" id="UP001224477"/>
    </source>
</evidence>
<dbReference type="Pfam" id="PF00583">
    <property type="entry name" value="Acetyltransf_1"/>
    <property type="match status" value="1"/>
</dbReference>
<dbReference type="EMBL" id="JACAQR010000037">
    <property type="protein sequence ID" value="NWD45059.1"/>
    <property type="molecule type" value="Genomic_DNA"/>
</dbReference>
<evidence type="ECO:0000259" key="1">
    <source>
        <dbReference type="PROSITE" id="PS51186"/>
    </source>
</evidence>
<organism evidence="3 4">
    <name type="scientific">Pseudomonas yamanorum</name>
    <dbReference type="NCBI Taxonomy" id="515393"/>
    <lineage>
        <taxon>Bacteria</taxon>
        <taxon>Pseudomonadati</taxon>
        <taxon>Pseudomonadota</taxon>
        <taxon>Gammaproteobacteria</taxon>
        <taxon>Pseudomonadales</taxon>
        <taxon>Pseudomonadaceae</taxon>
        <taxon>Pseudomonas</taxon>
    </lineage>
</organism>
<dbReference type="Gene3D" id="3.40.630.30">
    <property type="match status" value="1"/>
</dbReference>
<accession>A0A1H2IQC0</accession>
<protein>
    <submittedName>
        <fullName evidence="3">GNAT family N-acetyltransferase</fullName>
        <ecNumber evidence="2">2.3.1.-</ecNumber>
    </submittedName>
</protein>
<dbReference type="AlphaFoldDB" id="A0A1H2IQC0"/>
<dbReference type="OrthoDB" id="8479334at2"/>
<dbReference type="EMBL" id="JAVGXC010000040">
    <property type="protein sequence ID" value="MDR0192512.1"/>
    <property type="molecule type" value="Genomic_DNA"/>
</dbReference>
<dbReference type="GeneID" id="93516290"/>
<dbReference type="InterPro" id="IPR000182">
    <property type="entry name" value="GNAT_dom"/>
</dbReference>
<dbReference type="Proteomes" id="UP000546584">
    <property type="component" value="Unassembled WGS sequence"/>
</dbReference>
<proteinExistence type="predicted"/>
<dbReference type="Proteomes" id="UP001224477">
    <property type="component" value="Unassembled WGS sequence"/>
</dbReference>
<dbReference type="PROSITE" id="PS51186">
    <property type="entry name" value="GNAT"/>
    <property type="match status" value="1"/>
</dbReference>
<comment type="caution">
    <text evidence="3">The sequence shown here is derived from an EMBL/GenBank/DDBJ whole genome shotgun (WGS) entry which is preliminary data.</text>
</comment>